<evidence type="ECO:0000256" key="12">
    <source>
        <dbReference type="RuleBase" id="RU079119"/>
    </source>
</evidence>
<feature type="region of interest" description="Disordered" evidence="13">
    <location>
        <begin position="865"/>
        <end position="886"/>
    </location>
</feature>
<evidence type="ECO:0000313" key="15">
    <source>
        <dbReference type="EMBL" id="OMJ29187.1"/>
    </source>
</evidence>
<dbReference type="PROSITE" id="PS50297">
    <property type="entry name" value="ANK_REP_REGION"/>
    <property type="match status" value="3"/>
</dbReference>
<feature type="repeat" description="ANK" evidence="11">
    <location>
        <begin position="165"/>
        <end position="197"/>
    </location>
</feature>
<feature type="transmembrane region" description="Helical" evidence="12">
    <location>
        <begin position="470"/>
        <end position="489"/>
    </location>
</feature>
<keyword evidence="9" id="KW-0449">Lipoprotein</keyword>
<comment type="similarity">
    <text evidence="2">Belongs to the DHHC palmitoyltransferase family. AKR/ZDHHC17 subfamily.</text>
</comment>
<keyword evidence="16" id="KW-1185">Reference proteome</keyword>
<feature type="compositionally biased region" description="Polar residues" evidence="13">
    <location>
        <begin position="1"/>
        <end position="14"/>
    </location>
</feature>
<comment type="caution">
    <text evidence="15">The sequence shown here is derived from an EMBL/GenBank/DDBJ whole genome shotgun (WGS) entry which is preliminary data.</text>
</comment>
<feature type="repeat" description="ANK" evidence="11">
    <location>
        <begin position="130"/>
        <end position="154"/>
    </location>
</feature>
<gene>
    <name evidence="15" type="ORF">AYI69_g1325</name>
</gene>
<dbReference type="AlphaFoldDB" id="A0A1R1YQM3"/>
<feature type="repeat" description="ANK" evidence="11">
    <location>
        <begin position="269"/>
        <end position="301"/>
    </location>
</feature>
<evidence type="ECO:0000256" key="11">
    <source>
        <dbReference type="PROSITE-ProRule" id="PRU00023"/>
    </source>
</evidence>
<dbReference type="PROSITE" id="PS50088">
    <property type="entry name" value="ANK_REPEAT"/>
    <property type="match status" value="4"/>
</dbReference>
<evidence type="ECO:0000256" key="6">
    <source>
        <dbReference type="ARBA" id="ARBA00023043"/>
    </source>
</evidence>
<dbReference type="SMART" id="SM00248">
    <property type="entry name" value="ANK"/>
    <property type="match status" value="4"/>
</dbReference>
<feature type="domain" description="Palmitoyltransferase DHHC" evidence="14">
    <location>
        <begin position="526"/>
        <end position="660"/>
    </location>
</feature>
<feature type="compositionally biased region" description="Low complexity" evidence="13">
    <location>
        <begin position="15"/>
        <end position="24"/>
    </location>
</feature>
<keyword evidence="12" id="KW-0012">Acyltransferase</keyword>
<dbReference type="PANTHER" id="PTHR24161">
    <property type="entry name" value="ANK_REP_REGION DOMAIN-CONTAINING PROTEIN-RELATED"/>
    <property type="match status" value="1"/>
</dbReference>
<dbReference type="PANTHER" id="PTHR24161:SF85">
    <property type="entry name" value="PALMITOYLTRANSFERASE HIP14"/>
    <property type="match status" value="1"/>
</dbReference>
<evidence type="ECO:0000256" key="10">
    <source>
        <dbReference type="ARBA" id="ARBA00048048"/>
    </source>
</evidence>
<feature type="transmembrane region" description="Helical" evidence="12">
    <location>
        <begin position="431"/>
        <end position="450"/>
    </location>
</feature>
<keyword evidence="8" id="KW-0564">Palmitate</keyword>
<keyword evidence="12 15" id="KW-0808">Transferase</keyword>
<feature type="transmembrane region" description="Helical" evidence="12">
    <location>
        <begin position="624"/>
        <end position="644"/>
    </location>
</feature>
<evidence type="ECO:0000259" key="14">
    <source>
        <dbReference type="Pfam" id="PF01529"/>
    </source>
</evidence>
<feature type="transmembrane region" description="Helical" evidence="12">
    <location>
        <begin position="400"/>
        <end position="419"/>
    </location>
</feature>
<dbReference type="EC" id="2.3.1.225" evidence="12"/>
<dbReference type="InterPro" id="IPR002110">
    <property type="entry name" value="Ankyrin_rpt"/>
</dbReference>
<organism evidence="15 16">
    <name type="scientific">Smittium culicis</name>
    <dbReference type="NCBI Taxonomy" id="133412"/>
    <lineage>
        <taxon>Eukaryota</taxon>
        <taxon>Fungi</taxon>
        <taxon>Fungi incertae sedis</taxon>
        <taxon>Zoopagomycota</taxon>
        <taxon>Kickxellomycotina</taxon>
        <taxon>Harpellomycetes</taxon>
        <taxon>Harpellales</taxon>
        <taxon>Legeriomycetaceae</taxon>
        <taxon>Smittium</taxon>
    </lineage>
</organism>
<keyword evidence="5 12" id="KW-1133">Transmembrane helix</keyword>
<dbReference type="InterPro" id="IPR001594">
    <property type="entry name" value="Palmitoyltrfase_DHHC"/>
</dbReference>
<evidence type="ECO:0000256" key="2">
    <source>
        <dbReference type="ARBA" id="ARBA00010104"/>
    </source>
</evidence>
<evidence type="ECO:0000256" key="9">
    <source>
        <dbReference type="ARBA" id="ARBA00023288"/>
    </source>
</evidence>
<dbReference type="Gene3D" id="1.25.40.20">
    <property type="entry name" value="Ankyrin repeat-containing domain"/>
    <property type="match status" value="2"/>
</dbReference>
<keyword evidence="6 11" id="KW-0040">ANK repeat</keyword>
<evidence type="ECO:0000313" key="16">
    <source>
        <dbReference type="Proteomes" id="UP000187429"/>
    </source>
</evidence>
<dbReference type="Proteomes" id="UP000187429">
    <property type="component" value="Unassembled WGS sequence"/>
</dbReference>
<dbReference type="Pfam" id="PF12796">
    <property type="entry name" value="Ank_2"/>
    <property type="match status" value="2"/>
</dbReference>
<keyword evidence="4" id="KW-0677">Repeat</keyword>
<sequence>MDSDPPSQKTDNIDSPTSSTSSSTKVKLMTPNSLRISTSSNHNATINNISINAEFHNSPSGSTTKNLLSNISTSRDLSNNIPLASPLQPDSNSVIYPNIDFFSASQNGDLFTVKKWVDSFGMSPDSLDQQGCTALHWACINGHLNVVKYLVEIGHADMNAAKGEMKAPPLFWACRQGHIKVCEYLLNNGAHSNLTDAGGYSLLHVAVHSLSPPMLLYIAITQYHSFKGNLDLKDNNGVTPLMWAVYQGNIDQVSILIQLGANAKLQDYNGKSCLHFAMTHASAPIIAALIKAGADPDSREFASTPAQNMTLGIQVPSSGVPGESTPHLGKSARDVANDFGISSILDSSEKDHLNYTKSILNDTIIFKWRLKSQILTFLSPFFNLVVSLKILSVYPWTIGLPIFFLTVLVFHLFTLRLLLKAKKPDRVLSSPYFLGILSGSFFIAFLTWLFKIMPITVFGVPGDTRNYNSQIILNICTFITSILVTYTLYNTVVSDPGFIKFNGLKNISNASKLVAGLVESNDFSLQSFCYTCLNVKPRRSKHCRDCNRCVSRMDHHCPWTYNCVGSKNHKVFIYFLLSLILCGSLFLYSGSLFLERTFVFYEPIEGRPCYLGSYLCGCFQQEPYTLYIMIWIFLNLIWSFILLISQIYQIAVNMTTNESITGFRNLNRLNNFKNTGNQNNTTLSKKNKNSIITDSHRLSVDFSDFDDVYSEFSDTGTNDHFRNESVPVKNSDNRAGIVPTPALDRLSSHKKPTRSQGPLSRLLPCLSKHSNKASLGNENYAYTTLESNISDDFADYNDDSNPYDKGIRLNCIEFWKTDFSAYENIPELTLDYADTIIFDQSSRINVLGSFRRAIDNSKTKKANTLSVDDLPSNSKKNNSIEMRDMS</sequence>
<feature type="transmembrane region" description="Helical" evidence="12">
    <location>
        <begin position="571"/>
        <end position="594"/>
    </location>
</feature>
<proteinExistence type="inferred from homology"/>
<dbReference type="SUPFAM" id="SSF48403">
    <property type="entry name" value="Ankyrin repeat"/>
    <property type="match status" value="1"/>
</dbReference>
<comment type="subcellular location">
    <subcellularLocation>
        <location evidence="1">Membrane</location>
        <topology evidence="1">Multi-pass membrane protein</topology>
    </subcellularLocation>
</comment>
<evidence type="ECO:0000256" key="7">
    <source>
        <dbReference type="ARBA" id="ARBA00023136"/>
    </source>
</evidence>
<evidence type="ECO:0000256" key="1">
    <source>
        <dbReference type="ARBA" id="ARBA00004141"/>
    </source>
</evidence>
<dbReference type="GO" id="GO:0019706">
    <property type="term" value="F:protein-cysteine S-palmitoyltransferase activity"/>
    <property type="evidence" value="ECO:0007669"/>
    <property type="project" value="UniProtKB-EC"/>
</dbReference>
<comment type="catalytic activity">
    <reaction evidence="10 12">
        <text>L-cysteinyl-[protein] + hexadecanoyl-CoA = S-hexadecanoyl-L-cysteinyl-[protein] + CoA</text>
        <dbReference type="Rhea" id="RHEA:36683"/>
        <dbReference type="Rhea" id="RHEA-COMP:10131"/>
        <dbReference type="Rhea" id="RHEA-COMP:11032"/>
        <dbReference type="ChEBI" id="CHEBI:29950"/>
        <dbReference type="ChEBI" id="CHEBI:57287"/>
        <dbReference type="ChEBI" id="CHEBI:57379"/>
        <dbReference type="ChEBI" id="CHEBI:74151"/>
        <dbReference type="EC" id="2.3.1.225"/>
    </reaction>
</comment>
<feature type="region of interest" description="Disordered" evidence="13">
    <location>
        <begin position="1"/>
        <end position="28"/>
    </location>
</feature>
<dbReference type="InterPro" id="IPR036770">
    <property type="entry name" value="Ankyrin_rpt-contain_sf"/>
</dbReference>
<accession>A0A1R1YQM3</accession>
<dbReference type="Pfam" id="PF01529">
    <property type="entry name" value="DHHC"/>
    <property type="match status" value="1"/>
</dbReference>
<feature type="compositionally biased region" description="Polar residues" evidence="13">
    <location>
        <begin position="865"/>
        <end position="880"/>
    </location>
</feature>
<evidence type="ECO:0000256" key="8">
    <source>
        <dbReference type="ARBA" id="ARBA00023139"/>
    </source>
</evidence>
<feature type="repeat" description="ANK" evidence="11">
    <location>
        <begin position="236"/>
        <end position="268"/>
    </location>
</feature>
<dbReference type="OrthoDB" id="6781668at2759"/>
<dbReference type="GO" id="GO:0016020">
    <property type="term" value="C:membrane"/>
    <property type="evidence" value="ECO:0007669"/>
    <property type="project" value="UniProtKB-SubCell"/>
</dbReference>
<evidence type="ECO:0000256" key="4">
    <source>
        <dbReference type="ARBA" id="ARBA00022737"/>
    </source>
</evidence>
<evidence type="ECO:0000256" key="5">
    <source>
        <dbReference type="ARBA" id="ARBA00022989"/>
    </source>
</evidence>
<reference evidence="16" key="1">
    <citation type="submission" date="2017-01" db="EMBL/GenBank/DDBJ databases">
        <authorList>
            <person name="Wang Y."/>
            <person name="White M."/>
            <person name="Kvist S."/>
            <person name="Moncalvo J.-M."/>
        </authorList>
    </citation>
    <scope>NUCLEOTIDE SEQUENCE [LARGE SCALE GENOMIC DNA]</scope>
    <source>
        <strain evidence="16">ID-206-W2</strain>
    </source>
</reference>
<comment type="domain">
    <text evidence="12">The DHHC domain is required for palmitoyltransferase activity.</text>
</comment>
<keyword evidence="7 12" id="KW-0472">Membrane</keyword>
<evidence type="ECO:0000256" key="3">
    <source>
        <dbReference type="ARBA" id="ARBA00022692"/>
    </source>
</evidence>
<keyword evidence="3 12" id="KW-0812">Transmembrane</keyword>
<protein>
    <recommendedName>
        <fullName evidence="12">Palmitoyltransferase</fullName>
        <ecNumber evidence="12">2.3.1.225</ecNumber>
    </recommendedName>
</protein>
<feature type="region of interest" description="Disordered" evidence="13">
    <location>
        <begin position="720"/>
        <end position="762"/>
    </location>
</feature>
<dbReference type="EMBL" id="LSSM01000356">
    <property type="protein sequence ID" value="OMJ29187.1"/>
    <property type="molecule type" value="Genomic_DNA"/>
</dbReference>
<dbReference type="PROSITE" id="PS50216">
    <property type="entry name" value="DHHC"/>
    <property type="match status" value="1"/>
</dbReference>
<evidence type="ECO:0000256" key="13">
    <source>
        <dbReference type="SAM" id="MobiDB-lite"/>
    </source>
</evidence>
<name>A0A1R1YQM3_9FUNG</name>
<dbReference type="PRINTS" id="PR01415">
    <property type="entry name" value="ANKYRIN"/>
</dbReference>